<dbReference type="AlphaFoldDB" id="A0A061J9U8"/>
<feature type="region of interest" description="Disordered" evidence="1">
    <location>
        <begin position="255"/>
        <end position="292"/>
    </location>
</feature>
<feature type="compositionally biased region" description="Basic residues" evidence="1">
    <location>
        <begin position="177"/>
        <end position="186"/>
    </location>
</feature>
<accession>A0A061J9U8</accession>
<feature type="compositionally biased region" description="Low complexity" evidence="1">
    <location>
        <begin position="141"/>
        <end position="152"/>
    </location>
</feature>
<dbReference type="VEuPathDB" id="TriTrypDB:TRSC58_02225"/>
<feature type="compositionally biased region" description="Basic and acidic residues" evidence="1">
    <location>
        <begin position="372"/>
        <end position="387"/>
    </location>
</feature>
<evidence type="ECO:0000256" key="1">
    <source>
        <dbReference type="SAM" id="MobiDB-lite"/>
    </source>
</evidence>
<feature type="region of interest" description="Disordered" evidence="1">
    <location>
        <begin position="316"/>
        <end position="396"/>
    </location>
</feature>
<organism evidence="2 3">
    <name type="scientific">Trypanosoma rangeli SC58</name>
    <dbReference type="NCBI Taxonomy" id="429131"/>
    <lineage>
        <taxon>Eukaryota</taxon>
        <taxon>Discoba</taxon>
        <taxon>Euglenozoa</taxon>
        <taxon>Kinetoplastea</taxon>
        <taxon>Metakinetoplastina</taxon>
        <taxon>Trypanosomatida</taxon>
        <taxon>Trypanosomatidae</taxon>
        <taxon>Trypanosoma</taxon>
        <taxon>Herpetosoma</taxon>
    </lineage>
</organism>
<protein>
    <submittedName>
        <fullName evidence="2">Uncharacterized protein</fullName>
    </submittedName>
</protein>
<proteinExistence type="predicted"/>
<feature type="region of interest" description="Disordered" evidence="1">
    <location>
        <begin position="90"/>
        <end position="152"/>
    </location>
</feature>
<name>A0A061J9U8_TRYRA</name>
<feature type="region of interest" description="Disordered" evidence="1">
    <location>
        <begin position="173"/>
        <end position="195"/>
    </location>
</feature>
<dbReference type="OrthoDB" id="250878at2759"/>
<reference evidence="2 3" key="1">
    <citation type="submission" date="2013-07" db="EMBL/GenBank/DDBJ databases">
        <authorList>
            <person name="Stoco P.H."/>
            <person name="Wagner G."/>
            <person name="Gerber A."/>
            <person name="Zaha A."/>
            <person name="Thompson C."/>
            <person name="Bartholomeu D.C."/>
            <person name="Luckemeyer D.D."/>
            <person name="Bahia D."/>
            <person name="Loreto E."/>
            <person name="Prestes E.B."/>
            <person name="Lima F.M."/>
            <person name="Rodrigues-Luiz G."/>
            <person name="Vallejo G.A."/>
            <person name="Filho J.F."/>
            <person name="Monteiro K.M."/>
            <person name="Tyler K.M."/>
            <person name="de Almeida L.G."/>
            <person name="Ortiz M.F."/>
            <person name="Siervo M.A."/>
            <person name="de Moraes M.H."/>
            <person name="Cunha O.L."/>
            <person name="Mendonca-Neto R."/>
            <person name="Silva R."/>
            <person name="Teixeira S.M."/>
            <person name="Murta S.M."/>
            <person name="Sincero T.C."/>
            <person name="Mendes T.A."/>
            <person name="Urmenyi T.P."/>
            <person name="Silva V.G."/>
            <person name="da Rocha W.D."/>
            <person name="Andersson B."/>
            <person name="Romanha A.J."/>
            <person name="Steindel M."/>
            <person name="de Vasconcelos A.T."/>
            <person name="Grisard E.C."/>
        </authorList>
    </citation>
    <scope>NUCLEOTIDE SEQUENCE [LARGE SCALE GENOMIC DNA]</scope>
    <source>
        <strain evidence="2 3">SC58</strain>
    </source>
</reference>
<evidence type="ECO:0000313" key="2">
    <source>
        <dbReference type="EMBL" id="ESL10047.1"/>
    </source>
</evidence>
<feature type="compositionally biased region" description="Basic residues" evidence="1">
    <location>
        <begin position="90"/>
        <end position="102"/>
    </location>
</feature>
<keyword evidence="3" id="KW-1185">Reference proteome</keyword>
<feature type="compositionally biased region" description="Polar residues" evidence="1">
    <location>
        <begin position="354"/>
        <end position="371"/>
    </location>
</feature>
<gene>
    <name evidence="2" type="ORF">TRSC58_02225</name>
</gene>
<evidence type="ECO:0000313" key="3">
    <source>
        <dbReference type="Proteomes" id="UP000031737"/>
    </source>
</evidence>
<sequence>MWRLSLPILASSSFSNSRRHVRREAVFLPWNARPWPSYETHADQWRFLDRTLSAVVGMTPAEVSAKSLRLCPRRLLQDIEDPVLALRRRRQREAQHTPKHQQQHPEQQLQKQAQQHQQRRRRDVAPFSTPTGARPSCFIQNDNNNKAKNGGDVLEERGENTAVPATTFYAATTSSKNGHRSNRTQKRRDVTDTPFGMTSGALSSSSAAAAAPCAPTMMSTSTTSVNASNNIIETASATRSSFSTHVSASAAVDNSMLGRPSRGEKYTAAAAGGKGEKRPNNKGNMKSQSGSTVLTSTISVEAIKSVEAEAKRVAARETIDQKSHNSIAQLPLRKPKQSRIQGKGGKRGKVGNKSPASLENTAAPTASNSSTVERDHDGTGEECRKSPSGEAAGTNL</sequence>
<dbReference type="EMBL" id="AUPL01002225">
    <property type="protein sequence ID" value="ESL10047.1"/>
    <property type="molecule type" value="Genomic_DNA"/>
</dbReference>
<feature type="compositionally biased region" description="Polar residues" evidence="1">
    <location>
        <begin position="281"/>
        <end position="292"/>
    </location>
</feature>
<feature type="compositionally biased region" description="Low complexity" evidence="1">
    <location>
        <begin position="104"/>
        <end position="116"/>
    </location>
</feature>
<comment type="caution">
    <text evidence="2">The sequence shown here is derived from an EMBL/GenBank/DDBJ whole genome shotgun (WGS) entry which is preliminary data.</text>
</comment>
<dbReference type="Proteomes" id="UP000031737">
    <property type="component" value="Unassembled WGS sequence"/>
</dbReference>